<dbReference type="InterPro" id="IPR039551">
    <property type="entry name" value="Cho/carn_acyl_trans"/>
</dbReference>
<dbReference type="InterPro" id="IPR042231">
    <property type="entry name" value="Cho/carn_acyl_trans_2"/>
</dbReference>
<reference evidence="7 8" key="2">
    <citation type="submission" date="2019-11" db="EMBL/GenBank/DDBJ databases">
        <authorList>
            <person name="Lu H."/>
        </authorList>
    </citation>
    <scope>NUCLEOTIDE SEQUENCE [LARGE SCALE GENOMIC DNA]</scope>
    <source>
        <strain evidence="7 8">FIM1</strain>
    </source>
</reference>
<feature type="domain" description="Choline/carnitine acyltransferase" evidence="6">
    <location>
        <begin position="15"/>
        <end position="653"/>
    </location>
</feature>
<evidence type="ECO:0000313" key="8">
    <source>
        <dbReference type="Proteomes" id="UP000422736"/>
    </source>
</evidence>
<evidence type="ECO:0000256" key="1">
    <source>
        <dbReference type="ARBA" id="ARBA00005232"/>
    </source>
</evidence>
<sequence length="698" mass="80166">MPSIRDAGTQVLPRLPIPPLEDTLKRYLARLQPLQDRRSFERTQQAVENSQEVLRILDKELREYDEQLAQREPMSSYIEQFWFDSYLEYDESVVLNLNPYFQLADDPTMNNVPKVSTRFSHFNRQVKRTSKLVVSMLKFVKAIRTGTLPTDNVRGKPMTMDQYWKLFGSARIPPSSNEPTPSCHLQTDPTSHHVVVMYKSQFYWFDVLDINNEPIFQQPEELEWNLYSIIMDGEQREETDQNLQALCPMGVFTTENRSVWSNVRDYISKADDPTNARNLKIIDSALFVICLDNSDLEDERDWIKSMICGTSKIDLNDNDESKIKPSLGLQTGTCTNRWYDKLQLIVDRSGRAGINFEHTGVDGHTVLRMTMDIYTDSIVNFAQGITRNVPKVFEDAEETTTSHRQAKLSYMSKQANLITIPRKLEWSVDSFILSSLHFAETRVSDLISQIEFEYLDFKQFGAAHIKSQFKCSPDAFLQMCFQTAYYALYARFETTYEPAMTKFFQNGRTEAIRTVSEQSKTFVKSFFDSTVPNPIKLKNLQEACAQHSTVTKECSMGLGQDRHLYALYCIWKKVFANNPNIPLPELFQDAGWSKINTNVLSTSNCGNPCLKNFGFGPVCSNGFGIGYIIRNDSLSVVVSSRHRQTARFVELMQRFLLEIDRMSHKGESSSTTTMGTLQSDNMKYLLSGYDYFDVSVTG</sequence>
<dbReference type="SUPFAM" id="SSF52777">
    <property type="entry name" value="CoA-dependent acyltransferases"/>
    <property type="match status" value="2"/>
</dbReference>
<dbReference type="Proteomes" id="UP000422736">
    <property type="component" value="Chromosome 1"/>
</dbReference>
<dbReference type="PROSITE" id="PS00440">
    <property type="entry name" value="ACYLTRANSF_C_2"/>
    <property type="match status" value="1"/>
</dbReference>
<dbReference type="InterPro" id="IPR000542">
    <property type="entry name" value="Carn_acyl_trans"/>
</dbReference>
<keyword evidence="5" id="KW-0175">Coiled coil</keyword>
<protein>
    <submittedName>
        <fullName evidence="7">Mitochondrial carnitine O-acetyltransferase</fullName>
    </submittedName>
</protein>
<dbReference type="Gene3D" id="3.30.559.10">
    <property type="entry name" value="Chloramphenicol acetyltransferase-like domain"/>
    <property type="match status" value="1"/>
</dbReference>
<accession>A0ABX6EQL0</accession>
<evidence type="ECO:0000256" key="5">
    <source>
        <dbReference type="SAM" id="Coils"/>
    </source>
</evidence>
<feature type="coiled-coil region" evidence="5">
    <location>
        <begin position="40"/>
        <end position="67"/>
    </location>
</feature>
<proteinExistence type="inferred from homology"/>
<evidence type="ECO:0000256" key="3">
    <source>
        <dbReference type="ARBA" id="ARBA00023315"/>
    </source>
</evidence>
<comment type="similarity">
    <text evidence="1 4">Belongs to the carnitine/choline acetyltransferase family.</text>
</comment>
<keyword evidence="8" id="KW-1185">Reference proteome</keyword>
<evidence type="ECO:0000259" key="6">
    <source>
        <dbReference type="Pfam" id="PF00755"/>
    </source>
</evidence>
<dbReference type="EMBL" id="CP015054">
    <property type="protein sequence ID" value="QGN14022.1"/>
    <property type="molecule type" value="Genomic_DNA"/>
</dbReference>
<evidence type="ECO:0000256" key="4">
    <source>
        <dbReference type="RuleBase" id="RU003801"/>
    </source>
</evidence>
<dbReference type="PANTHER" id="PTHR22589">
    <property type="entry name" value="CARNITINE O-ACYLTRANSFERASE"/>
    <property type="match status" value="1"/>
</dbReference>
<dbReference type="PROSITE" id="PS00439">
    <property type="entry name" value="ACYLTRANSF_C_1"/>
    <property type="match status" value="1"/>
</dbReference>
<dbReference type="PANTHER" id="PTHR22589:SF29">
    <property type="entry name" value="MITOCHONDRIAL CARNITINE O-ACETYLTRANSFERASE-RELATED"/>
    <property type="match status" value="1"/>
</dbReference>
<reference evidence="7 8" key="1">
    <citation type="submission" date="2016-03" db="EMBL/GenBank/DDBJ databases">
        <title>How can Kluyveromyces marxianus grow so fast - potential evolutionary course in Saccharomyces Complex revealed by comparative genomics.</title>
        <authorList>
            <person name="Mo W."/>
            <person name="Lu W."/>
            <person name="Yang X."/>
            <person name="Qi J."/>
            <person name="Lv H."/>
        </authorList>
    </citation>
    <scope>NUCLEOTIDE SEQUENCE [LARGE SCALE GENOMIC DNA]</scope>
    <source>
        <strain evidence="7 8">FIM1</strain>
    </source>
</reference>
<evidence type="ECO:0000313" key="7">
    <source>
        <dbReference type="EMBL" id="QGN14022.1"/>
    </source>
</evidence>
<evidence type="ECO:0000256" key="2">
    <source>
        <dbReference type="ARBA" id="ARBA00022679"/>
    </source>
</evidence>
<organism evidence="7 8">
    <name type="scientific">Kluyveromyces marxianus</name>
    <name type="common">Yeast</name>
    <name type="synonym">Candida kefyr</name>
    <dbReference type="NCBI Taxonomy" id="4911"/>
    <lineage>
        <taxon>Eukaryota</taxon>
        <taxon>Fungi</taxon>
        <taxon>Dikarya</taxon>
        <taxon>Ascomycota</taxon>
        <taxon>Saccharomycotina</taxon>
        <taxon>Saccharomycetes</taxon>
        <taxon>Saccharomycetales</taxon>
        <taxon>Saccharomycetaceae</taxon>
        <taxon>Kluyveromyces</taxon>
    </lineage>
</organism>
<gene>
    <name evidence="7" type="primary">YAT1</name>
    <name evidence="7" type="ORF">FIM1_673</name>
</gene>
<dbReference type="Pfam" id="PF00755">
    <property type="entry name" value="Carn_acyltransf"/>
    <property type="match status" value="1"/>
</dbReference>
<dbReference type="InterPro" id="IPR023213">
    <property type="entry name" value="CAT-like_dom_sf"/>
</dbReference>
<name>A0ABX6EQL0_KLUMA</name>
<keyword evidence="3 4" id="KW-0012">Acyltransferase</keyword>
<keyword evidence="2 4" id="KW-0808">Transferase</keyword>
<dbReference type="Gene3D" id="3.30.559.70">
    <property type="entry name" value="Choline/Carnitine o-acyltransferase, domain 2"/>
    <property type="match status" value="1"/>
</dbReference>